<keyword evidence="1" id="KW-0472">Membrane</keyword>
<keyword evidence="1" id="KW-1133">Transmembrane helix</keyword>
<dbReference type="Proteomes" id="UP001175271">
    <property type="component" value="Unassembled WGS sequence"/>
</dbReference>
<dbReference type="SUPFAM" id="SSF81321">
    <property type="entry name" value="Family A G protein-coupled receptor-like"/>
    <property type="match status" value="1"/>
</dbReference>
<dbReference type="Pfam" id="PF10321">
    <property type="entry name" value="7TM_GPCR_Srt"/>
    <property type="match status" value="1"/>
</dbReference>
<proteinExistence type="predicted"/>
<keyword evidence="3" id="KW-1185">Reference proteome</keyword>
<feature type="transmembrane region" description="Helical" evidence="1">
    <location>
        <begin position="34"/>
        <end position="55"/>
    </location>
</feature>
<dbReference type="PANTHER" id="PTHR23021:SF11">
    <property type="entry name" value="SERPENTINE RECEPTOR, CLASS T"/>
    <property type="match status" value="1"/>
</dbReference>
<organism evidence="2 3">
    <name type="scientific">Steinernema hermaphroditum</name>
    <dbReference type="NCBI Taxonomy" id="289476"/>
    <lineage>
        <taxon>Eukaryota</taxon>
        <taxon>Metazoa</taxon>
        <taxon>Ecdysozoa</taxon>
        <taxon>Nematoda</taxon>
        <taxon>Chromadorea</taxon>
        <taxon>Rhabditida</taxon>
        <taxon>Tylenchina</taxon>
        <taxon>Panagrolaimomorpha</taxon>
        <taxon>Strongyloidoidea</taxon>
        <taxon>Steinernematidae</taxon>
        <taxon>Steinernema</taxon>
    </lineage>
</organism>
<feature type="transmembrane region" description="Helical" evidence="1">
    <location>
        <begin position="147"/>
        <end position="165"/>
    </location>
</feature>
<feature type="transmembrane region" description="Helical" evidence="1">
    <location>
        <begin position="228"/>
        <end position="249"/>
    </location>
</feature>
<protein>
    <submittedName>
        <fullName evidence="2">Uncharacterized protein</fullName>
    </submittedName>
</protein>
<keyword evidence="1" id="KW-0812">Transmembrane</keyword>
<sequence length="316" mass="34973">MLSYCTPNGSLSMEANGTDGGIQGKEQFARNFGLLYICIGFITIPISCFVLSVFCRPPLIKHSCYKLMSFNTVLDIINLSNAALIPGFLSVQNIHHCNSGMWVTYVMQEVCFSWHLYCCASEVLALNRMLEFANKNLAIFLFEGKRVYLWFGVCFAYAIAGALLVPDKGYGGYATTTRLSGEPNIVHIVNNFFKFGFLTVTYVLMLFFMHLRLRRIKMASTSSLQIKVSIQALAIAGLADAATMGYVIITNVTFSPEVSQYIGVAAELIWIALHGGSIVIYSVMNNAVRSRFREAFCRSSTASSTCQVKTLSTSTR</sequence>
<dbReference type="EMBL" id="JAUCMV010000003">
    <property type="protein sequence ID" value="KAK0413431.1"/>
    <property type="molecule type" value="Genomic_DNA"/>
</dbReference>
<comment type="caution">
    <text evidence="2">The sequence shown here is derived from an EMBL/GenBank/DDBJ whole genome shotgun (WGS) entry which is preliminary data.</text>
</comment>
<feature type="transmembrane region" description="Helical" evidence="1">
    <location>
        <begin position="67"/>
        <end position="89"/>
    </location>
</feature>
<feature type="transmembrane region" description="Helical" evidence="1">
    <location>
        <begin position="261"/>
        <end position="283"/>
    </location>
</feature>
<dbReference type="AlphaFoldDB" id="A0AA39LX33"/>
<gene>
    <name evidence="2" type="ORF">QR680_006800</name>
</gene>
<dbReference type="InterPro" id="IPR019425">
    <property type="entry name" value="7TM_GPCR_serpentine_rcpt_Srt"/>
</dbReference>
<evidence type="ECO:0000313" key="2">
    <source>
        <dbReference type="EMBL" id="KAK0413431.1"/>
    </source>
</evidence>
<feature type="transmembrane region" description="Helical" evidence="1">
    <location>
        <begin position="185"/>
        <end position="208"/>
    </location>
</feature>
<name>A0AA39LX33_9BILA</name>
<feature type="transmembrane region" description="Helical" evidence="1">
    <location>
        <begin position="101"/>
        <end position="126"/>
    </location>
</feature>
<evidence type="ECO:0000313" key="3">
    <source>
        <dbReference type="Proteomes" id="UP001175271"/>
    </source>
</evidence>
<accession>A0AA39LX33</accession>
<dbReference type="PANTHER" id="PTHR23021">
    <property type="entry name" value="SERPENTINE RECEPTOR, CLASS T"/>
    <property type="match status" value="1"/>
</dbReference>
<evidence type="ECO:0000256" key="1">
    <source>
        <dbReference type="SAM" id="Phobius"/>
    </source>
</evidence>
<reference evidence="2" key="1">
    <citation type="submission" date="2023-06" db="EMBL/GenBank/DDBJ databases">
        <title>Genomic analysis of the entomopathogenic nematode Steinernema hermaphroditum.</title>
        <authorList>
            <person name="Schwarz E.M."/>
            <person name="Heppert J.K."/>
            <person name="Baniya A."/>
            <person name="Schwartz H.T."/>
            <person name="Tan C.-H."/>
            <person name="Antoshechkin I."/>
            <person name="Sternberg P.W."/>
            <person name="Goodrich-Blair H."/>
            <person name="Dillman A.R."/>
        </authorList>
    </citation>
    <scope>NUCLEOTIDE SEQUENCE</scope>
    <source>
        <strain evidence="2">PS9179</strain>
        <tissue evidence="2">Whole animal</tissue>
    </source>
</reference>